<feature type="transmembrane region" description="Helical" evidence="11">
    <location>
        <begin position="73"/>
        <end position="94"/>
    </location>
</feature>
<comment type="subcellular location">
    <subcellularLocation>
        <location evidence="1">Membrane</location>
        <topology evidence="1">Multi-pass membrane protein</topology>
    </subcellularLocation>
</comment>
<dbReference type="GO" id="GO:0004930">
    <property type="term" value="F:G protein-coupled receptor activity"/>
    <property type="evidence" value="ECO:0007669"/>
    <property type="project" value="UniProtKB-KW"/>
</dbReference>
<dbReference type="PROSITE" id="PS50262">
    <property type="entry name" value="G_PROTEIN_RECEP_F1_2"/>
    <property type="match status" value="1"/>
</dbReference>
<evidence type="ECO:0000256" key="10">
    <source>
        <dbReference type="ARBA" id="ARBA00023305"/>
    </source>
</evidence>
<evidence type="ECO:0000256" key="7">
    <source>
        <dbReference type="ARBA" id="ARBA00023170"/>
    </source>
</evidence>
<feature type="transmembrane region" description="Helical" evidence="11">
    <location>
        <begin position="114"/>
        <end position="133"/>
    </location>
</feature>
<dbReference type="AlphaFoldDB" id="A0AAV7XG56"/>
<evidence type="ECO:0000256" key="11">
    <source>
        <dbReference type="SAM" id="Phobius"/>
    </source>
</evidence>
<dbReference type="InterPro" id="IPR000276">
    <property type="entry name" value="GPCR_Rhodpsn"/>
</dbReference>
<keyword evidence="14" id="KW-1185">Reference proteome</keyword>
<keyword evidence="3 11" id="KW-0812">Transmembrane</keyword>
<dbReference type="GO" id="GO:0016020">
    <property type="term" value="C:membrane"/>
    <property type="evidence" value="ECO:0007669"/>
    <property type="project" value="UniProtKB-SubCell"/>
</dbReference>
<comment type="similarity">
    <text evidence="2">Belongs to the G-protein coupled receptor 1 family.</text>
</comment>
<dbReference type="GO" id="GO:0007601">
    <property type="term" value="P:visual perception"/>
    <property type="evidence" value="ECO:0007669"/>
    <property type="project" value="UniProtKB-KW"/>
</dbReference>
<feature type="transmembrane region" description="Helical" evidence="11">
    <location>
        <begin position="42"/>
        <end position="66"/>
    </location>
</feature>
<name>A0AAV7XG56_9NEOP</name>
<accession>A0AAV7XG56</accession>
<keyword evidence="4 11" id="KW-1133">Transmembrane helix</keyword>
<gene>
    <name evidence="13" type="ORF">ONE63_010826</name>
</gene>
<dbReference type="SUPFAM" id="SSF81321">
    <property type="entry name" value="Family A G protein-coupled receptor-like"/>
    <property type="match status" value="1"/>
</dbReference>
<evidence type="ECO:0000256" key="2">
    <source>
        <dbReference type="ARBA" id="ARBA00010663"/>
    </source>
</evidence>
<sequence>MTPCVTLAGVGSAASLSWLALHLGVAKPRLPSQLLLLQLTSAALVCSVLAGFAFTGTSAIAGHWLYGARGCIAHALIHHVGVVVQLWTLAGLAVERWLHCRPSPLPPPPPPPPARWYARALALPWLLGVVVAAPPLLGWGSFGCDASGVWCGVSWGGGGGSSSSFAYAVFALLAGRLIPATVT</sequence>
<evidence type="ECO:0000256" key="9">
    <source>
        <dbReference type="ARBA" id="ARBA00023224"/>
    </source>
</evidence>
<keyword evidence="7" id="KW-0675">Receptor</keyword>
<evidence type="ECO:0000256" key="3">
    <source>
        <dbReference type="ARBA" id="ARBA00022692"/>
    </source>
</evidence>
<dbReference type="InterPro" id="IPR017452">
    <property type="entry name" value="GPCR_Rhodpsn_7TM"/>
</dbReference>
<evidence type="ECO:0000313" key="14">
    <source>
        <dbReference type="Proteomes" id="UP001075354"/>
    </source>
</evidence>
<dbReference type="PANTHER" id="PTHR24240">
    <property type="entry name" value="OPSIN"/>
    <property type="match status" value="1"/>
</dbReference>
<dbReference type="Pfam" id="PF00001">
    <property type="entry name" value="7tm_1"/>
    <property type="match status" value="1"/>
</dbReference>
<evidence type="ECO:0000256" key="5">
    <source>
        <dbReference type="ARBA" id="ARBA00023040"/>
    </source>
</evidence>
<dbReference type="Proteomes" id="UP001075354">
    <property type="component" value="Chromosome 9"/>
</dbReference>
<evidence type="ECO:0000256" key="8">
    <source>
        <dbReference type="ARBA" id="ARBA00023180"/>
    </source>
</evidence>
<keyword evidence="10" id="KW-0844">Vision</keyword>
<keyword evidence="9" id="KW-0807">Transducer</keyword>
<dbReference type="EMBL" id="JAPTSV010000009">
    <property type="protein sequence ID" value="KAJ1524318.1"/>
    <property type="molecule type" value="Genomic_DNA"/>
</dbReference>
<protein>
    <recommendedName>
        <fullName evidence="12">G-protein coupled receptors family 1 profile domain-containing protein</fullName>
    </recommendedName>
</protein>
<feature type="domain" description="G-protein coupled receptors family 1 profile" evidence="12">
    <location>
        <begin position="11"/>
        <end position="183"/>
    </location>
</feature>
<evidence type="ECO:0000256" key="6">
    <source>
        <dbReference type="ARBA" id="ARBA00023136"/>
    </source>
</evidence>
<comment type="caution">
    <text evidence="13">The sequence shown here is derived from an EMBL/GenBank/DDBJ whole genome shotgun (WGS) entry which is preliminary data.</text>
</comment>
<keyword evidence="8" id="KW-0325">Glycoprotein</keyword>
<keyword evidence="6 11" id="KW-0472">Membrane</keyword>
<organism evidence="13 14">
    <name type="scientific">Megalurothrips usitatus</name>
    <name type="common">bean blossom thrips</name>
    <dbReference type="NCBI Taxonomy" id="439358"/>
    <lineage>
        <taxon>Eukaryota</taxon>
        <taxon>Metazoa</taxon>
        <taxon>Ecdysozoa</taxon>
        <taxon>Arthropoda</taxon>
        <taxon>Hexapoda</taxon>
        <taxon>Insecta</taxon>
        <taxon>Pterygota</taxon>
        <taxon>Neoptera</taxon>
        <taxon>Paraneoptera</taxon>
        <taxon>Thysanoptera</taxon>
        <taxon>Terebrantia</taxon>
        <taxon>Thripoidea</taxon>
        <taxon>Thripidae</taxon>
        <taxon>Megalurothrips</taxon>
    </lineage>
</organism>
<dbReference type="InterPro" id="IPR050125">
    <property type="entry name" value="GPCR_opsins"/>
</dbReference>
<evidence type="ECO:0000313" key="13">
    <source>
        <dbReference type="EMBL" id="KAJ1524318.1"/>
    </source>
</evidence>
<dbReference type="Gene3D" id="1.20.1070.10">
    <property type="entry name" value="Rhodopsin 7-helix transmembrane proteins"/>
    <property type="match status" value="1"/>
</dbReference>
<evidence type="ECO:0000256" key="4">
    <source>
        <dbReference type="ARBA" id="ARBA00022989"/>
    </source>
</evidence>
<proteinExistence type="inferred from homology"/>
<evidence type="ECO:0000256" key="1">
    <source>
        <dbReference type="ARBA" id="ARBA00004141"/>
    </source>
</evidence>
<keyword evidence="10" id="KW-0716">Sensory transduction</keyword>
<keyword evidence="5" id="KW-0297">G-protein coupled receptor</keyword>
<evidence type="ECO:0000259" key="12">
    <source>
        <dbReference type="PROSITE" id="PS50262"/>
    </source>
</evidence>
<reference evidence="13" key="1">
    <citation type="submission" date="2022-12" db="EMBL/GenBank/DDBJ databases">
        <title>Chromosome-level genome assembly of the bean flower thrips Megalurothrips usitatus.</title>
        <authorList>
            <person name="Ma L."/>
            <person name="Liu Q."/>
            <person name="Li H."/>
            <person name="Cai W."/>
        </authorList>
    </citation>
    <scope>NUCLEOTIDE SEQUENCE</scope>
    <source>
        <strain evidence="13">Cailab_2022a</strain>
    </source>
</reference>